<reference evidence="1" key="1">
    <citation type="submission" date="2022-03" db="EMBL/GenBank/DDBJ databases">
        <authorList>
            <person name="Sayadi A."/>
        </authorList>
    </citation>
    <scope>NUCLEOTIDE SEQUENCE</scope>
</reference>
<comment type="caution">
    <text evidence="1">The sequence shown here is derived from an EMBL/GenBank/DDBJ whole genome shotgun (WGS) entry which is preliminary data.</text>
</comment>
<evidence type="ECO:0000313" key="2">
    <source>
        <dbReference type="Proteomes" id="UP001152888"/>
    </source>
</evidence>
<name>A0A9P0MDP0_ACAOB</name>
<proteinExistence type="predicted"/>
<accession>A0A9P0MDP0</accession>
<dbReference type="EMBL" id="CAKOFQ010008144">
    <property type="protein sequence ID" value="CAH2012118.1"/>
    <property type="molecule type" value="Genomic_DNA"/>
</dbReference>
<protein>
    <submittedName>
        <fullName evidence="1">Uncharacterized protein</fullName>
    </submittedName>
</protein>
<dbReference type="AlphaFoldDB" id="A0A9P0MDP0"/>
<sequence>MYFKLLSDSSGPLARKLARRRTSAAPQIFVTLPRRSQNFSVISCVNHVAAAQLENQHLKRTDATSALAQHTITNGMLSVIMCVVYLQTVHSSLSNVTDNSRFREYFSFKNPRWSRELSE</sequence>
<evidence type="ECO:0000313" key="1">
    <source>
        <dbReference type="EMBL" id="CAH2012118.1"/>
    </source>
</evidence>
<organism evidence="1 2">
    <name type="scientific">Acanthoscelides obtectus</name>
    <name type="common">Bean weevil</name>
    <name type="synonym">Bruchus obtectus</name>
    <dbReference type="NCBI Taxonomy" id="200917"/>
    <lineage>
        <taxon>Eukaryota</taxon>
        <taxon>Metazoa</taxon>
        <taxon>Ecdysozoa</taxon>
        <taxon>Arthropoda</taxon>
        <taxon>Hexapoda</taxon>
        <taxon>Insecta</taxon>
        <taxon>Pterygota</taxon>
        <taxon>Neoptera</taxon>
        <taxon>Endopterygota</taxon>
        <taxon>Coleoptera</taxon>
        <taxon>Polyphaga</taxon>
        <taxon>Cucujiformia</taxon>
        <taxon>Chrysomeloidea</taxon>
        <taxon>Chrysomelidae</taxon>
        <taxon>Bruchinae</taxon>
        <taxon>Bruchini</taxon>
        <taxon>Acanthoscelides</taxon>
    </lineage>
</organism>
<gene>
    <name evidence="1" type="ORF">ACAOBT_LOCUS32634</name>
</gene>
<dbReference type="Proteomes" id="UP001152888">
    <property type="component" value="Unassembled WGS sequence"/>
</dbReference>
<keyword evidence="2" id="KW-1185">Reference proteome</keyword>